<evidence type="ECO:0000256" key="1">
    <source>
        <dbReference type="ARBA" id="ARBA00004141"/>
    </source>
</evidence>
<comment type="similarity">
    <text evidence="2">Belongs to the PMP-22/EMP/MP20 family.</text>
</comment>
<protein>
    <submittedName>
        <fullName evidence="8">Lens fiber membrane intrinsic protein</fullName>
    </submittedName>
</protein>
<evidence type="ECO:0000313" key="8">
    <source>
        <dbReference type="RefSeq" id="XP_032801476.1"/>
    </source>
</evidence>
<dbReference type="InterPro" id="IPR050579">
    <property type="entry name" value="PMP-22/EMP/MP20-like"/>
</dbReference>
<name>A0AAJ7SL98_PETMA</name>
<dbReference type="InterPro" id="IPR004031">
    <property type="entry name" value="PMP22/EMP/MP20/Claudin"/>
</dbReference>
<dbReference type="KEGG" id="pmrn:116938469"/>
<dbReference type="InterPro" id="IPR004032">
    <property type="entry name" value="PMP22_EMP_MP20"/>
</dbReference>
<evidence type="ECO:0000256" key="5">
    <source>
        <dbReference type="ARBA" id="ARBA00023136"/>
    </source>
</evidence>
<feature type="transmembrane region" description="Helical" evidence="6">
    <location>
        <begin position="67"/>
        <end position="88"/>
    </location>
</feature>
<dbReference type="InterPro" id="IPR003935">
    <property type="entry name" value="LMIP"/>
</dbReference>
<proteinExistence type="inferred from homology"/>
<dbReference type="Pfam" id="PF00822">
    <property type="entry name" value="PMP22_Claudin"/>
    <property type="match status" value="1"/>
</dbReference>
<reference evidence="8" key="1">
    <citation type="submission" date="2025-08" db="UniProtKB">
        <authorList>
            <consortium name="RefSeq"/>
        </authorList>
    </citation>
    <scope>IDENTIFICATION</scope>
    <source>
        <tissue evidence="8">Sperm</tissue>
    </source>
</reference>
<evidence type="ECO:0000256" key="2">
    <source>
        <dbReference type="ARBA" id="ARBA00006864"/>
    </source>
</evidence>
<dbReference type="AlphaFoldDB" id="A0AAJ7SL98"/>
<sequence>MMFGLLGASLVFGCAGSLLLIVSTATDFWLEYRFSGNLSHQGLWRYCVGNKCYYHTDTMAFMDTTRALLLLSLIVCVAAVACGAFAFNNSRSFYRLDRTWISGLVFMLA</sequence>
<evidence type="ECO:0000256" key="3">
    <source>
        <dbReference type="ARBA" id="ARBA00022692"/>
    </source>
</evidence>
<dbReference type="Gene3D" id="1.20.140.150">
    <property type="match status" value="1"/>
</dbReference>
<dbReference type="RefSeq" id="XP_032801476.1">
    <property type="nucleotide sequence ID" value="XM_032945585.1"/>
</dbReference>
<dbReference type="GO" id="GO:0005212">
    <property type="term" value="F:structural constituent of eye lens"/>
    <property type="evidence" value="ECO:0007669"/>
    <property type="project" value="InterPro"/>
</dbReference>
<gene>
    <name evidence="8" type="primary">LIM2</name>
</gene>
<keyword evidence="5 6" id="KW-0472">Membrane</keyword>
<dbReference type="PROSITE" id="PS01221">
    <property type="entry name" value="PMP22_1"/>
    <property type="match status" value="1"/>
</dbReference>
<accession>A0AAJ7SL98</accession>
<dbReference type="Proteomes" id="UP001318040">
    <property type="component" value="Unplaced"/>
</dbReference>
<dbReference type="PANTHER" id="PTHR10671">
    <property type="entry name" value="EPITHELIAL MEMBRANE PROTEIN-RELATED"/>
    <property type="match status" value="1"/>
</dbReference>
<evidence type="ECO:0000313" key="7">
    <source>
        <dbReference type="Proteomes" id="UP001318040"/>
    </source>
</evidence>
<evidence type="ECO:0000256" key="6">
    <source>
        <dbReference type="SAM" id="Phobius"/>
    </source>
</evidence>
<dbReference type="GO" id="GO:0005886">
    <property type="term" value="C:plasma membrane"/>
    <property type="evidence" value="ECO:0007669"/>
    <property type="project" value="TreeGrafter"/>
</dbReference>
<keyword evidence="4 6" id="KW-1133">Transmembrane helix</keyword>
<evidence type="ECO:0000256" key="4">
    <source>
        <dbReference type="ARBA" id="ARBA00022989"/>
    </source>
</evidence>
<dbReference type="PRINTS" id="PR01457">
    <property type="entry name" value="LENSMEMPROT"/>
</dbReference>
<organism evidence="7 8">
    <name type="scientific">Petromyzon marinus</name>
    <name type="common">Sea lamprey</name>
    <dbReference type="NCBI Taxonomy" id="7757"/>
    <lineage>
        <taxon>Eukaryota</taxon>
        <taxon>Metazoa</taxon>
        <taxon>Chordata</taxon>
        <taxon>Craniata</taxon>
        <taxon>Vertebrata</taxon>
        <taxon>Cyclostomata</taxon>
        <taxon>Hyperoartia</taxon>
        <taxon>Petromyzontiformes</taxon>
        <taxon>Petromyzontidae</taxon>
        <taxon>Petromyzon</taxon>
    </lineage>
</organism>
<keyword evidence="3 6" id="KW-0812">Transmembrane</keyword>
<keyword evidence="7" id="KW-1185">Reference proteome</keyword>
<dbReference type="PANTHER" id="PTHR10671:SF106">
    <property type="entry name" value="LENS INTRINSIC MEMBRANE PROTEIN 2.2"/>
    <property type="match status" value="1"/>
</dbReference>
<feature type="non-terminal residue" evidence="8">
    <location>
        <position position="109"/>
    </location>
</feature>
<comment type="subcellular location">
    <subcellularLocation>
        <location evidence="1">Membrane</location>
        <topology evidence="1">Multi-pass membrane protein</topology>
    </subcellularLocation>
</comment>